<dbReference type="SUPFAM" id="SSF103473">
    <property type="entry name" value="MFS general substrate transporter"/>
    <property type="match status" value="2"/>
</dbReference>
<evidence type="ECO:0000313" key="8">
    <source>
        <dbReference type="Proteomes" id="UP000240883"/>
    </source>
</evidence>
<feature type="transmembrane region" description="Helical" evidence="5">
    <location>
        <begin position="181"/>
        <end position="203"/>
    </location>
</feature>
<feature type="transmembrane region" description="Helical" evidence="5">
    <location>
        <begin position="241"/>
        <end position="260"/>
    </location>
</feature>
<organism evidence="7 8">
    <name type="scientific">Corynespora cassiicola Philippines</name>
    <dbReference type="NCBI Taxonomy" id="1448308"/>
    <lineage>
        <taxon>Eukaryota</taxon>
        <taxon>Fungi</taxon>
        <taxon>Dikarya</taxon>
        <taxon>Ascomycota</taxon>
        <taxon>Pezizomycotina</taxon>
        <taxon>Dothideomycetes</taxon>
        <taxon>Pleosporomycetidae</taxon>
        <taxon>Pleosporales</taxon>
        <taxon>Corynesporascaceae</taxon>
        <taxon>Corynespora</taxon>
    </lineage>
</organism>
<feature type="domain" description="Major facilitator superfamily (MFS) profile" evidence="6">
    <location>
        <begin position="53"/>
        <end position="503"/>
    </location>
</feature>
<evidence type="ECO:0000313" key="7">
    <source>
        <dbReference type="EMBL" id="PSN65690.1"/>
    </source>
</evidence>
<protein>
    <submittedName>
        <fullName evidence="7">MFS general substrate transporter</fullName>
    </submittedName>
</protein>
<accession>A0A2T2NJW2</accession>
<comment type="subcellular location">
    <subcellularLocation>
        <location evidence="1">Membrane</location>
        <topology evidence="1">Multi-pass membrane protein</topology>
    </subcellularLocation>
</comment>
<keyword evidence="3 5" id="KW-1133">Transmembrane helix</keyword>
<evidence type="ECO:0000256" key="5">
    <source>
        <dbReference type="SAM" id="Phobius"/>
    </source>
</evidence>
<feature type="transmembrane region" description="Helical" evidence="5">
    <location>
        <begin position="438"/>
        <end position="460"/>
    </location>
</feature>
<dbReference type="PROSITE" id="PS50850">
    <property type="entry name" value="MFS"/>
    <property type="match status" value="1"/>
</dbReference>
<feature type="transmembrane region" description="Helical" evidence="5">
    <location>
        <begin position="209"/>
        <end position="229"/>
    </location>
</feature>
<dbReference type="PANTHER" id="PTHR42718">
    <property type="entry name" value="MAJOR FACILITATOR SUPERFAMILY MULTIDRUG TRANSPORTER MFSC"/>
    <property type="match status" value="1"/>
</dbReference>
<dbReference type="OrthoDB" id="2130629at2759"/>
<feature type="transmembrane region" description="Helical" evidence="5">
    <location>
        <begin position="302"/>
        <end position="323"/>
    </location>
</feature>
<dbReference type="Pfam" id="PF07690">
    <property type="entry name" value="MFS_1"/>
    <property type="match status" value="1"/>
</dbReference>
<evidence type="ECO:0000259" key="6">
    <source>
        <dbReference type="PROSITE" id="PS50850"/>
    </source>
</evidence>
<evidence type="ECO:0000256" key="1">
    <source>
        <dbReference type="ARBA" id="ARBA00004141"/>
    </source>
</evidence>
<dbReference type="GO" id="GO:0022857">
    <property type="term" value="F:transmembrane transporter activity"/>
    <property type="evidence" value="ECO:0007669"/>
    <property type="project" value="InterPro"/>
</dbReference>
<feature type="transmembrane region" description="Helical" evidence="5">
    <location>
        <begin position="405"/>
        <end position="426"/>
    </location>
</feature>
<dbReference type="InterPro" id="IPR020846">
    <property type="entry name" value="MFS_dom"/>
</dbReference>
<dbReference type="PANTHER" id="PTHR42718:SF41">
    <property type="entry name" value="MFS TRANSPORTER OF UNKOWN SPECIFICITY (AFU_ORTHOLOGUE AFUA_5G09940)-RELATED"/>
    <property type="match status" value="1"/>
</dbReference>
<evidence type="ECO:0000256" key="4">
    <source>
        <dbReference type="ARBA" id="ARBA00023136"/>
    </source>
</evidence>
<evidence type="ECO:0000256" key="3">
    <source>
        <dbReference type="ARBA" id="ARBA00022989"/>
    </source>
</evidence>
<feature type="transmembrane region" description="Helical" evidence="5">
    <location>
        <begin position="144"/>
        <end position="169"/>
    </location>
</feature>
<dbReference type="GO" id="GO:0016020">
    <property type="term" value="C:membrane"/>
    <property type="evidence" value="ECO:0007669"/>
    <property type="project" value="UniProtKB-SubCell"/>
</dbReference>
<gene>
    <name evidence="7" type="ORF">BS50DRAFT_574234</name>
</gene>
<dbReference type="Proteomes" id="UP000240883">
    <property type="component" value="Unassembled WGS sequence"/>
</dbReference>
<feature type="transmembrane region" description="Helical" evidence="5">
    <location>
        <begin position="47"/>
        <end position="68"/>
    </location>
</feature>
<keyword evidence="4 5" id="KW-0472">Membrane</keyword>
<feature type="transmembrane region" description="Helical" evidence="5">
    <location>
        <begin position="272"/>
        <end position="290"/>
    </location>
</feature>
<evidence type="ECO:0000256" key="2">
    <source>
        <dbReference type="ARBA" id="ARBA00022692"/>
    </source>
</evidence>
<name>A0A2T2NJW2_CORCC</name>
<dbReference type="InterPro" id="IPR011701">
    <property type="entry name" value="MFS"/>
</dbReference>
<dbReference type="AlphaFoldDB" id="A0A2T2NJW2"/>
<keyword evidence="8" id="KW-1185">Reference proteome</keyword>
<dbReference type="EMBL" id="KZ678136">
    <property type="protein sequence ID" value="PSN65690.1"/>
    <property type="molecule type" value="Genomic_DNA"/>
</dbReference>
<feature type="transmembrane region" description="Helical" evidence="5">
    <location>
        <begin position="118"/>
        <end position="138"/>
    </location>
</feature>
<proteinExistence type="predicted"/>
<feature type="transmembrane region" description="Helical" evidence="5">
    <location>
        <begin position="375"/>
        <end position="393"/>
    </location>
</feature>
<sequence length="511" mass="54692">MANTTYELRQPAPNTDLNITTDQEERDLSMECLNNSISQKPKEFPSLAAECAFICTCSMGQLMFAMHLSNAFINQLTLVEALGIGGAATPWLIGSFLVANGVSVVISGSLADLISPKWMVLISFTWITAWNLIGFFSVTPSRMVLFFVSRSMSGCAVGTLCSAAMSMLGRVYKPGIRKNRVFAAMGAMIPMGFAVGALQGGAFSSHLQWIFGSTAILSAACVVLAYWCIPHLATDSLGIRQFDVAGAAAGMAGSGLVIFGLTQGAPTHWTPYTYALVIVGIGILALFGFIESRVERPLIDNRLWSTPGFLPLMISYFLGYGGYCGGWQFYAVRFLLTTQGKSPIITACCLIPIGVAGTLASWVVGRLLHVVPGHIILLSSMIAFALGPVFFLPQTSDTVYWSMSFPGFVLSTFGPDMSFAATSVFITSSVPKTYQGAAGSLLITAQNLSTAVMAAVGDTIGSKVTQSMSFTMDLSALRAIWWFSFAVCMLGAILCSSFVRIPKSEEKEHLV</sequence>
<dbReference type="InterPro" id="IPR036259">
    <property type="entry name" value="MFS_trans_sf"/>
</dbReference>
<feature type="transmembrane region" description="Helical" evidence="5">
    <location>
        <begin position="480"/>
        <end position="499"/>
    </location>
</feature>
<reference evidence="7 8" key="1">
    <citation type="journal article" date="2018" name="Front. Microbiol.">
        <title>Genome-Wide Analysis of Corynespora cassiicola Leaf Fall Disease Putative Effectors.</title>
        <authorList>
            <person name="Lopez D."/>
            <person name="Ribeiro S."/>
            <person name="Label P."/>
            <person name="Fumanal B."/>
            <person name="Venisse J.S."/>
            <person name="Kohler A."/>
            <person name="de Oliveira R.R."/>
            <person name="Labutti K."/>
            <person name="Lipzen A."/>
            <person name="Lail K."/>
            <person name="Bauer D."/>
            <person name="Ohm R.A."/>
            <person name="Barry K.W."/>
            <person name="Spatafora J."/>
            <person name="Grigoriev I.V."/>
            <person name="Martin F.M."/>
            <person name="Pujade-Renaud V."/>
        </authorList>
    </citation>
    <scope>NUCLEOTIDE SEQUENCE [LARGE SCALE GENOMIC DNA]</scope>
    <source>
        <strain evidence="7 8">Philippines</strain>
    </source>
</reference>
<feature type="transmembrane region" description="Helical" evidence="5">
    <location>
        <begin position="88"/>
        <end position="106"/>
    </location>
</feature>
<feature type="transmembrane region" description="Helical" evidence="5">
    <location>
        <begin position="343"/>
        <end position="363"/>
    </location>
</feature>
<keyword evidence="2 5" id="KW-0812">Transmembrane</keyword>
<dbReference type="Gene3D" id="1.20.1250.20">
    <property type="entry name" value="MFS general substrate transporter like domains"/>
    <property type="match status" value="2"/>
</dbReference>